<dbReference type="PANTHER" id="PTHR21344">
    <property type="entry name" value="RAL GTPASE-ACTIVATING PROTEIN SUBUNIT BETA"/>
    <property type="match status" value="1"/>
</dbReference>
<dbReference type="Pfam" id="PF02145">
    <property type="entry name" value="Rap_GAP"/>
    <property type="match status" value="1"/>
</dbReference>
<dbReference type="Proteomes" id="UP000243579">
    <property type="component" value="Unassembled WGS sequence"/>
</dbReference>
<dbReference type="GO" id="GO:0051056">
    <property type="term" value="P:regulation of small GTPase mediated signal transduction"/>
    <property type="evidence" value="ECO:0007669"/>
    <property type="project" value="InterPro"/>
</dbReference>
<dbReference type="AlphaFoldDB" id="A0A1V9YDI9"/>
<evidence type="ECO:0000256" key="2">
    <source>
        <dbReference type="SAM" id="MobiDB-lite"/>
    </source>
</evidence>
<feature type="compositionally biased region" description="Basic and acidic residues" evidence="2">
    <location>
        <begin position="904"/>
        <end position="916"/>
    </location>
</feature>
<dbReference type="OrthoDB" id="1749473at2759"/>
<evidence type="ECO:0000256" key="1">
    <source>
        <dbReference type="ARBA" id="ARBA00022468"/>
    </source>
</evidence>
<dbReference type="PROSITE" id="PS50085">
    <property type="entry name" value="RAPGAP"/>
    <property type="match status" value="1"/>
</dbReference>
<keyword evidence="5" id="KW-1185">Reference proteome</keyword>
<feature type="region of interest" description="Disordered" evidence="2">
    <location>
        <begin position="904"/>
        <end position="925"/>
    </location>
</feature>
<accession>A0A1V9YDI9</accession>
<dbReference type="InterPro" id="IPR000331">
    <property type="entry name" value="Rap/Ran_GAP_dom"/>
</dbReference>
<dbReference type="STRING" id="1202772.A0A1V9YDI9"/>
<dbReference type="InterPro" id="IPR046859">
    <property type="entry name" value="RGPA/RALGAPB_N"/>
</dbReference>
<organism evidence="4 5">
    <name type="scientific">Achlya hypogyna</name>
    <name type="common">Oomycete</name>
    <name type="synonym">Protoachlya hypogyna</name>
    <dbReference type="NCBI Taxonomy" id="1202772"/>
    <lineage>
        <taxon>Eukaryota</taxon>
        <taxon>Sar</taxon>
        <taxon>Stramenopiles</taxon>
        <taxon>Oomycota</taxon>
        <taxon>Saprolegniomycetes</taxon>
        <taxon>Saprolegniales</taxon>
        <taxon>Achlyaceae</taxon>
        <taxon>Achlya</taxon>
    </lineage>
</organism>
<evidence type="ECO:0000259" key="3">
    <source>
        <dbReference type="PROSITE" id="PS50085"/>
    </source>
</evidence>
<evidence type="ECO:0000313" key="5">
    <source>
        <dbReference type="Proteomes" id="UP000243579"/>
    </source>
</evidence>
<feature type="domain" description="Rap-GAP" evidence="3">
    <location>
        <begin position="961"/>
        <end position="1214"/>
    </location>
</feature>
<dbReference type="InterPro" id="IPR039930">
    <property type="entry name" value="RALGAPB"/>
</dbReference>
<dbReference type="Pfam" id="PF20412">
    <property type="entry name" value="RALGAPB_N"/>
    <property type="match status" value="1"/>
</dbReference>
<dbReference type="EMBL" id="JNBR01002081">
    <property type="protein sequence ID" value="OQR83757.1"/>
    <property type="molecule type" value="Genomic_DNA"/>
</dbReference>
<dbReference type="Gene3D" id="3.40.50.11210">
    <property type="entry name" value="Rap/Ran-GAP"/>
    <property type="match status" value="1"/>
</dbReference>
<protein>
    <recommendedName>
        <fullName evidence="3">Rap-GAP domain-containing protein</fullName>
    </recommendedName>
</protein>
<dbReference type="SUPFAM" id="SSF48371">
    <property type="entry name" value="ARM repeat"/>
    <property type="match status" value="1"/>
</dbReference>
<sequence>MFLSWVGKCELLHAPPEAHVLKGFNEHCQRGICSMVTGFLGAPDEPDVLATPAHVKWVMEALGHSFALGMEDAEVIAGSTRIYEKWLGLAGDGRPKCMLPQEQEFIRDLLGHMSLIFEDREATRTKPELLTKHIALCQKVLDLYSLLGRQRAISLTAATWDHFLRLLLGVTDCVLHGTKHQLAGQLCGQLIRVTLEQFTISLQYTGVKGDLWNMLLKFCRRWLHRKPVIEQWNTIAFALTEQLMARIAADAAPTTTDVSLAVTIPWPDPTHLEYSLGGDRSLTARRLGSALLAYAWYRIMRVIGHPSLFVDADVYLTAISGIRRLADVLTFAAPADGAVHPQLPDVNAVLRILGPWLFDASLNRTGQTRFALCRAEAVRCLGDLLCKHGGGRTKQVTWPFTIRALMAIQKALLEDDDVLVAAAVVSCSRIFGTHGSHTLRGVGVLAGSFHHAIDRILRLSGTKSPGVRKESTSGASSPRKRASVGDETGGVTHLGGVPITALRRACIEACSSLLTIHSHLPISITKQVEKGLTAHMDAVPLVYSSLPRYQSSNVVTLLIGCLKSEGDSTNQQMAMWLLTIAVQKEALFWSMGLASTRNSQVPMTITSICAFLTKIPSRWKPACVFTALECLRYLTIVSEHLYKHVFSSCVYLISCVCEFMASNAQALRTMRAPPPYVDQLIAAAMGCLLEWIVTTPQLLSKTQIMVKIIATVVDCADYRRDFLPLTARADEATRQSAHEVLEYLVKHHANTGADATAVLQDTDHDHNRYFVWNHGTLVGLCEDADGLTLSLRDASGAYTWRVAPQYQYTPLGAPAPPAPAARPLRTSSFYTYHGEAPDAASGSVDAPGDPLLQALRANAGQLTSWTSGTASSALDAGEGNVGAGHRDVATFVQLLQAQRAAEEAIARRPGDARSPEPLEAPRSVSSASDARRLLSQLGFISIGSWGSFFPLRHSAALLADLRALDRLPTRETYEIGIAYTVNQPSRAGFDVIETLGPDAPAQSSAYRAFVATMGWAVDVSTYGGFLGHSPRDGGQALVYAQYNYEVAFYVPTLAAHGPLLDQAEVLIVWNECQQKYHPGSALWASAYGLPHPKASVYIVIDPLEEGLFCVRISVDGSAFQYERADSGALPRALPDNISSDVDGNDEDTFVGRVLGPLQDGMVISGEWLGPLVRQTALNAVHVHRLQQRHKHSLGLSSQSPVRPQDKRTKLIAGMVREHVAPVLPGEFYGSLFPPQTVVQSG</sequence>
<feature type="region of interest" description="Disordered" evidence="2">
    <location>
        <begin position="463"/>
        <end position="488"/>
    </location>
</feature>
<dbReference type="GO" id="GO:0005096">
    <property type="term" value="F:GTPase activator activity"/>
    <property type="evidence" value="ECO:0007669"/>
    <property type="project" value="UniProtKB-KW"/>
</dbReference>
<dbReference type="InterPro" id="IPR035974">
    <property type="entry name" value="Rap/Ran-GAP_sf"/>
</dbReference>
<dbReference type="SUPFAM" id="SSF111347">
    <property type="entry name" value="Rap/Ran-GAP"/>
    <property type="match status" value="1"/>
</dbReference>
<comment type="caution">
    <text evidence="4">The sequence shown here is derived from an EMBL/GenBank/DDBJ whole genome shotgun (WGS) entry which is preliminary data.</text>
</comment>
<reference evidence="4 5" key="1">
    <citation type="journal article" date="2014" name="Genome Biol. Evol.">
        <title>The secreted proteins of Achlya hypogyna and Thraustotheca clavata identify the ancestral oomycete secretome and reveal gene acquisitions by horizontal gene transfer.</title>
        <authorList>
            <person name="Misner I."/>
            <person name="Blouin N."/>
            <person name="Leonard G."/>
            <person name="Richards T.A."/>
            <person name="Lane C.E."/>
        </authorList>
    </citation>
    <scope>NUCLEOTIDE SEQUENCE [LARGE SCALE GENOMIC DNA]</scope>
    <source>
        <strain evidence="4 5">ATCC 48635</strain>
    </source>
</reference>
<dbReference type="InterPro" id="IPR016024">
    <property type="entry name" value="ARM-type_fold"/>
</dbReference>
<keyword evidence="1" id="KW-0343">GTPase activation</keyword>
<proteinExistence type="predicted"/>
<dbReference type="PANTHER" id="PTHR21344:SF1">
    <property type="entry name" value="RAL GTPASE-ACTIVATING PROTEIN SUBUNIT BETA"/>
    <property type="match status" value="1"/>
</dbReference>
<gene>
    <name evidence="4" type="ORF">ACHHYP_14313</name>
</gene>
<name>A0A1V9YDI9_ACHHY</name>
<evidence type="ECO:0000313" key="4">
    <source>
        <dbReference type="EMBL" id="OQR83757.1"/>
    </source>
</evidence>